<evidence type="ECO:0000259" key="2">
    <source>
        <dbReference type="PROSITE" id="PS51082"/>
    </source>
</evidence>
<protein>
    <recommendedName>
        <fullName evidence="2">WH2 domain-containing protein</fullName>
    </recommendedName>
</protein>
<dbReference type="Ensembl" id="ENSACCT00020004950.1">
    <property type="protein sequence ID" value="ENSACCP00020004749.1"/>
    <property type="gene ID" value="ENSACCG00020003276.1"/>
</dbReference>
<dbReference type="InterPro" id="IPR003124">
    <property type="entry name" value="WH2_dom"/>
</dbReference>
<dbReference type="PROSITE" id="PS51082">
    <property type="entry name" value="WH2"/>
    <property type="match status" value="1"/>
</dbReference>
<feature type="compositionally biased region" description="Pro residues" evidence="1">
    <location>
        <begin position="177"/>
        <end position="194"/>
    </location>
</feature>
<feature type="region of interest" description="Disordered" evidence="1">
    <location>
        <begin position="1"/>
        <end position="217"/>
    </location>
</feature>
<dbReference type="InParanoid" id="A0A663DYC1"/>
<evidence type="ECO:0000313" key="4">
    <source>
        <dbReference type="Proteomes" id="UP000472275"/>
    </source>
</evidence>
<evidence type="ECO:0000256" key="1">
    <source>
        <dbReference type="SAM" id="MobiDB-lite"/>
    </source>
</evidence>
<feature type="domain" description="WH2" evidence="2">
    <location>
        <begin position="37"/>
        <end position="54"/>
    </location>
</feature>
<reference evidence="3" key="1">
    <citation type="submission" date="2025-08" db="UniProtKB">
        <authorList>
            <consortium name="Ensembl"/>
        </authorList>
    </citation>
    <scope>IDENTIFICATION</scope>
</reference>
<dbReference type="GO" id="GO:0003779">
    <property type="term" value="F:actin binding"/>
    <property type="evidence" value="ECO:0007669"/>
    <property type="project" value="InterPro"/>
</dbReference>
<feature type="region of interest" description="Disordered" evidence="1">
    <location>
        <begin position="262"/>
        <end position="285"/>
    </location>
</feature>
<feature type="compositionally biased region" description="Polar residues" evidence="1">
    <location>
        <begin position="107"/>
        <end position="116"/>
    </location>
</feature>
<feature type="compositionally biased region" description="Polar residues" evidence="1">
    <location>
        <begin position="162"/>
        <end position="173"/>
    </location>
</feature>
<dbReference type="AlphaFoldDB" id="A0A663DYC1"/>
<reference evidence="3" key="2">
    <citation type="submission" date="2025-09" db="UniProtKB">
        <authorList>
            <consortium name="Ensembl"/>
        </authorList>
    </citation>
    <scope>IDENTIFICATION</scope>
</reference>
<dbReference type="CDD" id="cd22077">
    <property type="entry name" value="WH2_WAS_WASL-2_3"/>
    <property type="match status" value="1"/>
</dbReference>
<organism evidence="3 4">
    <name type="scientific">Aquila chrysaetos chrysaetos</name>
    <dbReference type="NCBI Taxonomy" id="223781"/>
    <lineage>
        <taxon>Eukaryota</taxon>
        <taxon>Metazoa</taxon>
        <taxon>Chordata</taxon>
        <taxon>Craniata</taxon>
        <taxon>Vertebrata</taxon>
        <taxon>Euteleostomi</taxon>
        <taxon>Archelosauria</taxon>
        <taxon>Archosauria</taxon>
        <taxon>Dinosauria</taxon>
        <taxon>Saurischia</taxon>
        <taxon>Theropoda</taxon>
        <taxon>Coelurosauria</taxon>
        <taxon>Aves</taxon>
        <taxon>Neognathae</taxon>
        <taxon>Neoaves</taxon>
        <taxon>Telluraves</taxon>
        <taxon>Accipitrimorphae</taxon>
        <taxon>Accipitriformes</taxon>
        <taxon>Accipitridae</taxon>
        <taxon>Accipitrinae</taxon>
        <taxon>Aquila</taxon>
    </lineage>
</organism>
<sequence>MPIPPPPPPPPPGPPPPPTFSQANTEPPKLSREEQRGRGALLQDICKGTKLKKVTQINDRSAPVLEKPKGSGGGSYGSSSAAIQPKGGLFQGGVPKLRPVGAKDSSDSSSKQTLQVPGSRAAAPRPPVPASNSRPQDDADNSRASPPELPRTQRPSLPDLSRPNTAGSTGMKHSSSAPPPPPPGRRTTAPPAPPSGARCQGVFLQPGEAPAAHPGTATVCEQGRTPCPATHQAPSLPSQYPNGIRASGPVSRPPTTPLIGNPPVSPTALPAPATSPPRSCRRDTTPCTGRRQALCGVWHRHHPLQPPHLSRAVVPLRRPETPPAGEQVRAVCSAGPGSFVPGSSRGGSGCGRLPMGSLVAGRRCRGKSQHQGTARLLLHVAVSVVVEPGAVAGLSPSIHVPGPVLFIQLLSGLMLVVGCGWAAPAREVDVSSWVGR</sequence>
<feature type="compositionally biased region" description="Pro residues" evidence="1">
    <location>
        <begin position="1"/>
        <end position="19"/>
    </location>
</feature>
<dbReference type="SMART" id="SM00246">
    <property type="entry name" value="WH2"/>
    <property type="match status" value="1"/>
</dbReference>
<proteinExistence type="predicted"/>
<keyword evidence="4" id="KW-1185">Reference proteome</keyword>
<dbReference type="Pfam" id="PF02205">
    <property type="entry name" value="WH2"/>
    <property type="match status" value="1"/>
</dbReference>
<name>A0A663DYC1_AQUCH</name>
<accession>A0A663DYC1</accession>
<dbReference type="Proteomes" id="UP000472275">
    <property type="component" value="Chromosome 8"/>
</dbReference>
<evidence type="ECO:0000313" key="3">
    <source>
        <dbReference type="Ensembl" id="ENSACCP00020004749.1"/>
    </source>
</evidence>
<dbReference type="GeneTree" id="ENSGT00940000155557"/>